<evidence type="ECO:0000256" key="1">
    <source>
        <dbReference type="SAM" id="Phobius"/>
    </source>
</evidence>
<dbReference type="PROSITE" id="PS51257">
    <property type="entry name" value="PROKAR_LIPOPROTEIN"/>
    <property type="match status" value="1"/>
</dbReference>
<gene>
    <name evidence="2" type="ORF">NPX36_10725</name>
</gene>
<keyword evidence="1" id="KW-0812">Transmembrane</keyword>
<sequence length="139" mass="16043">MPRIKKNTFYFLLLIACIAGYIWLFYNIKTVSNTHAEVTVCSIKRITTFPCPSCGSTRAVIALMNGDIQKALLLNPLGIIIAIIMLVLPIWLLFDLFFNKTTFLKFYKDTEQFLQKPKIAWTAVLLLLLNWIWNIIKDV</sequence>
<organism evidence="2 3">
    <name type="scientific">Paenimyroides aestuarii</name>
    <dbReference type="NCBI Taxonomy" id="2968490"/>
    <lineage>
        <taxon>Bacteria</taxon>
        <taxon>Pseudomonadati</taxon>
        <taxon>Bacteroidota</taxon>
        <taxon>Flavobacteriia</taxon>
        <taxon>Flavobacteriales</taxon>
        <taxon>Flavobacteriaceae</taxon>
        <taxon>Paenimyroides</taxon>
    </lineage>
</organism>
<keyword evidence="3" id="KW-1185">Reference proteome</keyword>
<evidence type="ECO:0000313" key="3">
    <source>
        <dbReference type="Proteomes" id="UP001317001"/>
    </source>
</evidence>
<dbReference type="Pfam" id="PF10825">
    <property type="entry name" value="DUF2752"/>
    <property type="match status" value="1"/>
</dbReference>
<proteinExistence type="predicted"/>
<keyword evidence="1" id="KW-0472">Membrane</keyword>
<dbReference type="EMBL" id="CP102382">
    <property type="protein sequence ID" value="UUV20787.1"/>
    <property type="molecule type" value="Genomic_DNA"/>
</dbReference>
<keyword evidence="1" id="KW-1133">Transmembrane helix</keyword>
<dbReference type="RefSeq" id="WP_257498696.1">
    <property type="nucleotide sequence ID" value="NZ_CP102382.1"/>
</dbReference>
<protein>
    <submittedName>
        <fullName evidence="2">DUF2752 domain-containing protein</fullName>
    </submittedName>
</protein>
<feature type="transmembrane region" description="Helical" evidence="1">
    <location>
        <begin position="7"/>
        <end position="26"/>
    </location>
</feature>
<name>A0ABY5NQS1_9FLAO</name>
<reference evidence="2 3" key="1">
    <citation type="submission" date="2022-08" db="EMBL/GenBank/DDBJ databases">
        <title>Myroides zhujiangensis sp. nov., a novel bacterium isolated from sediment in the Pearl River Estuary.</title>
        <authorList>
            <person name="Cui L."/>
        </authorList>
    </citation>
    <scope>NUCLEOTIDE SEQUENCE [LARGE SCALE GENOMIC DNA]</scope>
    <source>
        <strain evidence="2 3">SCSIO 72103</strain>
    </source>
</reference>
<evidence type="ECO:0000313" key="2">
    <source>
        <dbReference type="EMBL" id="UUV20787.1"/>
    </source>
</evidence>
<accession>A0ABY5NQS1</accession>
<feature type="transmembrane region" description="Helical" evidence="1">
    <location>
        <begin position="77"/>
        <end position="98"/>
    </location>
</feature>
<dbReference type="InterPro" id="IPR021215">
    <property type="entry name" value="DUF2752"/>
</dbReference>
<dbReference type="Proteomes" id="UP001317001">
    <property type="component" value="Chromosome"/>
</dbReference>
<feature type="transmembrane region" description="Helical" evidence="1">
    <location>
        <begin position="119"/>
        <end position="136"/>
    </location>
</feature>